<reference evidence="2" key="2">
    <citation type="journal article" date="2017" name="J. Anim. Genet.">
        <title>Multiple reference genome sequences of hot pepper reveal the massive evolution of plant disease resistance genes by retroduplication.</title>
        <authorList>
            <person name="Kim S."/>
            <person name="Park J."/>
            <person name="Yeom S.-I."/>
            <person name="Kim Y.-M."/>
            <person name="Seo E."/>
            <person name="Kim K.-T."/>
            <person name="Kim M.-S."/>
            <person name="Lee J.M."/>
            <person name="Cheong K."/>
            <person name="Shin H.-S."/>
            <person name="Kim S.-B."/>
            <person name="Han K."/>
            <person name="Lee J."/>
            <person name="Park M."/>
            <person name="Lee H.-A."/>
            <person name="Lee H.-Y."/>
            <person name="Lee Y."/>
            <person name="Oh S."/>
            <person name="Lee J.H."/>
            <person name="Choi E."/>
            <person name="Choi E."/>
            <person name="Lee S.E."/>
            <person name="Jeon J."/>
            <person name="Kim H."/>
            <person name="Choi G."/>
            <person name="Song H."/>
            <person name="Lee J."/>
            <person name="Lee S.-C."/>
            <person name="Kwon J.-K."/>
            <person name="Lee H.-Y."/>
            <person name="Koo N."/>
            <person name="Hong Y."/>
            <person name="Kim R.W."/>
            <person name="Kang W.-H."/>
            <person name="Huh J.H."/>
            <person name="Kang B.-C."/>
            <person name="Yang T.-J."/>
            <person name="Lee Y.-H."/>
            <person name="Bennetzen J.L."/>
            <person name="Choi D."/>
        </authorList>
    </citation>
    <scope>NUCLEOTIDE SEQUENCE [LARGE SCALE GENOMIC DNA]</scope>
    <source>
        <strain evidence="2">cv. PBC81</strain>
    </source>
</reference>
<proteinExistence type="predicted"/>
<comment type="caution">
    <text evidence="1">The sequence shown here is derived from an EMBL/GenBank/DDBJ whole genome shotgun (WGS) entry which is preliminary data.</text>
</comment>
<dbReference type="Gene3D" id="3.80.10.10">
    <property type="entry name" value="Ribonuclease Inhibitor"/>
    <property type="match status" value="1"/>
</dbReference>
<evidence type="ECO:0000313" key="1">
    <source>
        <dbReference type="EMBL" id="PHT52040.1"/>
    </source>
</evidence>
<dbReference type="EMBL" id="MLFT02000003">
    <property type="protein sequence ID" value="PHT52040.1"/>
    <property type="molecule type" value="Genomic_DNA"/>
</dbReference>
<dbReference type="AlphaFoldDB" id="A0A2G2X3L0"/>
<dbReference type="SUPFAM" id="SSF52058">
    <property type="entry name" value="L domain-like"/>
    <property type="match status" value="1"/>
</dbReference>
<sequence length="248" mass="27973">MAEGFQKLENDLEGEAEKCLQELVDRCLVLVCKKSLDGTKLRSCKCGKKVGIPPEICRLWNLQTFIVKGPSLRKITFPEEILGLMQLRLLKLPEFYLPNPPSLSADKGSHMVFSNVQTISYLSPCCCTKEFITRIQNVKELGLSAYWIEELGLSAYWIDSWIDYDGLLNNLVHLQQLGTLSLTYRFGGFLPASAKAFPATLKKLKLKSTYLSWSSLDIIAELPNPEVLKMMYGACDGEEWCPMVMGFN</sequence>
<accession>A0A2G2X3L0</accession>
<gene>
    <name evidence="1" type="ORF">CQW23_06502</name>
</gene>
<organism evidence="1 2">
    <name type="scientific">Capsicum baccatum</name>
    <name type="common">Peruvian pepper</name>
    <dbReference type="NCBI Taxonomy" id="33114"/>
    <lineage>
        <taxon>Eukaryota</taxon>
        <taxon>Viridiplantae</taxon>
        <taxon>Streptophyta</taxon>
        <taxon>Embryophyta</taxon>
        <taxon>Tracheophyta</taxon>
        <taxon>Spermatophyta</taxon>
        <taxon>Magnoliopsida</taxon>
        <taxon>eudicotyledons</taxon>
        <taxon>Gunneridae</taxon>
        <taxon>Pentapetalae</taxon>
        <taxon>asterids</taxon>
        <taxon>lamiids</taxon>
        <taxon>Solanales</taxon>
        <taxon>Solanaceae</taxon>
        <taxon>Solanoideae</taxon>
        <taxon>Capsiceae</taxon>
        <taxon>Capsicum</taxon>
    </lineage>
</organism>
<evidence type="ECO:0008006" key="3">
    <source>
        <dbReference type="Google" id="ProtNLM"/>
    </source>
</evidence>
<keyword evidence="2" id="KW-1185">Reference proteome</keyword>
<protein>
    <recommendedName>
        <fullName evidence="3">NB-ARC domain-containing protein</fullName>
    </recommendedName>
</protein>
<dbReference type="Proteomes" id="UP000224567">
    <property type="component" value="Unassembled WGS sequence"/>
</dbReference>
<reference evidence="1 2" key="1">
    <citation type="journal article" date="2017" name="Genome Biol.">
        <title>New reference genome sequences of hot pepper reveal the massive evolution of plant disease-resistance genes by retroduplication.</title>
        <authorList>
            <person name="Kim S."/>
            <person name="Park J."/>
            <person name="Yeom S.I."/>
            <person name="Kim Y.M."/>
            <person name="Seo E."/>
            <person name="Kim K.T."/>
            <person name="Kim M.S."/>
            <person name="Lee J.M."/>
            <person name="Cheong K."/>
            <person name="Shin H.S."/>
            <person name="Kim S.B."/>
            <person name="Han K."/>
            <person name="Lee J."/>
            <person name="Park M."/>
            <person name="Lee H.A."/>
            <person name="Lee H.Y."/>
            <person name="Lee Y."/>
            <person name="Oh S."/>
            <person name="Lee J.H."/>
            <person name="Choi E."/>
            <person name="Choi E."/>
            <person name="Lee S.E."/>
            <person name="Jeon J."/>
            <person name="Kim H."/>
            <person name="Choi G."/>
            <person name="Song H."/>
            <person name="Lee J."/>
            <person name="Lee S.C."/>
            <person name="Kwon J.K."/>
            <person name="Lee H.Y."/>
            <person name="Koo N."/>
            <person name="Hong Y."/>
            <person name="Kim R.W."/>
            <person name="Kang W.H."/>
            <person name="Huh J.H."/>
            <person name="Kang B.C."/>
            <person name="Yang T.J."/>
            <person name="Lee Y.H."/>
            <person name="Bennetzen J.L."/>
            <person name="Choi D."/>
        </authorList>
    </citation>
    <scope>NUCLEOTIDE SEQUENCE [LARGE SCALE GENOMIC DNA]</scope>
    <source>
        <strain evidence="2">cv. PBC81</strain>
    </source>
</reference>
<evidence type="ECO:0000313" key="2">
    <source>
        <dbReference type="Proteomes" id="UP000224567"/>
    </source>
</evidence>
<dbReference type="PANTHER" id="PTHR15140">
    <property type="entry name" value="TUBULIN-SPECIFIC CHAPERONE E"/>
    <property type="match status" value="1"/>
</dbReference>
<dbReference type="InterPro" id="IPR032675">
    <property type="entry name" value="LRR_dom_sf"/>
</dbReference>
<dbReference type="PANTHER" id="PTHR15140:SF33">
    <property type="entry name" value="LATE BLIGHT RESISTANCE PROTEIN HOMOLOG R1A-3 ISOFORM X1"/>
    <property type="match status" value="1"/>
</dbReference>
<name>A0A2G2X3L0_CAPBA</name>